<dbReference type="Pfam" id="PF01568">
    <property type="entry name" value="Molydop_binding"/>
    <property type="match status" value="1"/>
</dbReference>
<dbReference type="GO" id="GO:0009061">
    <property type="term" value="P:anaerobic respiration"/>
    <property type="evidence" value="ECO:0007669"/>
    <property type="project" value="TreeGrafter"/>
</dbReference>
<dbReference type="AlphaFoldDB" id="Q0B8S8"/>
<evidence type="ECO:0000256" key="1">
    <source>
        <dbReference type="ARBA" id="ARBA00001942"/>
    </source>
</evidence>
<dbReference type="KEGG" id="bam:Bamb_3891"/>
<dbReference type="InterPro" id="IPR006657">
    <property type="entry name" value="MoPterin_dinucl-bd_dom"/>
</dbReference>
<name>Q0B8S8_BURCM</name>
<dbReference type="eggNOG" id="COG0243">
    <property type="taxonomic scope" value="Bacteria"/>
</dbReference>
<dbReference type="Gene3D" id="3.90.55.10">
    <property type="entry name" value="Dimethylsulfoxide Reductase, domain 3"/>
    <property type="match status" value="1"/>
</dbReference>
<evidence type="ECO:0000256" key="2">
    <source>
        <dbReference type="ARBA" id="ARBA00010312"/>
    </source>
</evidence>
<dbReference type="InterPro" id="IPR041460">
    <property type="entry name" value="Molybdopterin_N"/>
</dbReference>
<dbReference type="GO" id="GO:0043546">
    <property type="term" value="F:molybdopterin cofactor binding"/>
    <property type="evidence" value="ECO:0007669"/>
    <property type="project" value="InterPro"/>
</dbReference>
<dbReference type="InterPro" id="IPR006656">
    <property type="entry name" value="Mopterin_OxRdtase"/>
</dbReference>
<dbReference type="Proteomes" id="UP000000662">
    <property type="component" value="Chromosome 2"/>
</dbReference>
<dbReference type="InterPro" id="IPR009010">
    <property type="entry name" value="Asp_de-COase-like_dom_sf"/>
</dbReference>
<dbReference type="SUPFAM" id="SSF53706">
    <property type="entry name" value="Formate dehydrogenase/DMSO reductase, domains 1-3"/>
    <property type="match status" value="1"/>
</dbReference>
<dbReference type="PANTHER" id="PTHR43742:SF10">
    <property type="entry name" value="TRIMETHYLAMINE-N-OXIDE REDUCTASE 2"/>
    <property type="match status" value="1"/>
</dbReference>
<evidence type="ECO:0000313" key="9">
    <source>
        <dbReference type="EMBL" id="ABI89445.1"/>
    </source>
</evidence>
<keyword evidence="4" id="KW-0479">Metal-binding</keyword>
<dbReference type="GO" id="GO:0030288">
    <property type="term" value="C:outer membrane-bounded periplasmic space"/>
    <property type="evidence" value="ECO:0007669"/>
    <property type="project" value="TreeGrafter"/>
</dbReference>
<evidence type="ECO:0000259" key="6">
    <source>
        <dbReference type="Pfam" id="PF00384"/>
    </source>
</evidence>
<dbReference type="GeneID" id="93086871"/>
<dbReference type="Gene3D" id="3.40.50.740">
    <property type="match status" value="1"/>
</dbReference>
<organism evidence="9 10">
    <name type="scientific">Burkholderia ambifaria (strain ATCC BAA-244 / DSM 16087 / CCUG 44356 / LMG 19182 / AMMD)</name>
    <name type="common">Burkholderia cepacia (strain AMMD)</name>
    <dbReference type="NCBI Taxonomy" id="339670"/>
    <lineage>
        <taxon>Bacteria</taxon>
        <taxon>Pseudomonadati</taxon>
        <taxon>Pseudomonadota</taxon>
        <taxon>Betaproteobacteria</taxon>
        <taxon>Burkholderiales</taxon>
        <taxon>Burkholderiaceae</taxon>
        <taxon>Burkholderia</taxon>
        <taxon>Burkholderia cepacia complex</taxon>
    </lineage>
</organism>
<dbReference type="RefSeq" id="WP_011658897.1">
    <property type="nucleotide sequence ID" value="NC_008391.1"/>
</dbReference>
<comment type="cofactor">
    <cofactor evidence="1">
        <name>Mo-bis(molybdopterin guanine dinucleotide)</name>
        <dbReference type="ChEBI" id="CHEBI:60539"/>
    </cofactor>
</comment>
<feature type="domain" description="Molybdopterin dinucleotide-binding" evidence="7">
    <location>
        <begin position="623"/>
        <end position="739"/>
    </location>
</feature>
<comment type="similarity">
    <text evidence="2">Belongs to the prokaryotic molybdopterin-containing oxidoreductase family.</text>
</comment>
<sequence length="770" mass="83913">MATRSIQTASHWGVYNVLTDADGAITGMTPFAADRHPATFVGGLPEIVRGRLRIDRPYVRAGYLRSRNRDRRGGDTFVPVSWDDALRLVADELARVKAEHGNEAIYGGSYGWASAGRLHHGPSVLKRLLGLHGGYVDKRGNHSFGAALGVMPYILGRSDITNLVPSWPDVIESTGLVVMFGGAAMKNTQLDAGGAVIHDSVDWYARAGEQGPPFIVISPSRADVPAGPRAEWIPIRPHTDTALMLGIAHTLVDEGLHDTGFLSRYCEGFERFEAYLLGRDGGTPRSPEWAAEITGIPPTRIRELARSMAANRTLINLSWSIQRADHGEQPVWMVVTLAAMLGQIGLPGGGFSLGFGAVNGILTPRVDGMPRPTLPLGKNPVRTYVPVGRVADMLLHPGQQIRCFGETITFPDIRLVYSIGGNPFHHNANLNRFLRAWQQPETVIVHEPWWNPAARHADIVLPATTTMERNDILAHEHSPYWLAMRQVIEPVGLARNDFDILADVADALGFRAAYDEGRDESGWLRHMYDVARNTAQKNGFTLPDFATFWADGQYRFPQPDARTVLLDAFRRDPVAHALATASGKIEIHSRVIEQFGYDDCPAHPAWLEPQEWLGAADAARHPLHLLSNQPATRLHSQLDPASASRASKVAGREPLYMHPHDAASRGIRDGHVVRVFNDRGAFLAGIVLADFLVPGVVQIATGAWYDPLHGGMPGTLEKHGNPNVVTLDKGTSELTQGSVAQTALVEVEVFADPPPVTAFEPPAIAETGAG</sequence>
<dbReference type="SUPFAM" id="SSF50692">
    <property type="entry name" value="ADC-like"/>
    <property type="match status" value="1"/>
</dbReference>
<dbReference type="Pfam" id="PF00384">
    <property type="entry name" value="Molybdopterin"/>
    <property type="match status" value="1"/>
</dbReference>
<keyword evidence="3" id="KW-0500">Molybdenum</keyword>
<dbReference type="InterPro" id="IPR050612">
    <property type="entry name" value="Prok_Mopterin_Oxidored"/>
</dbReference>
<keyword evidence="5" id="KW-0560">Oxidoreductase</keyword>
<dbReference type="PATRIC" id="fig|339670.21.peg.4154"/>
<feature type="domain" description="Molybdopterin oxidoreductase N-terminal" evidence="8">
    <location>
        <begin position="8"/>
        <end position="49"/>
    </location>
</feature>
<evidence type="ECO:0000256" key="5">
    <source>
        <dbReference type="ARBA" id="ARBA00023002"/>
    </source>
</evidence>
<dbReference type="Pfam" id="PF18364">
    <property type="entry name" value="Molybdopterin_N"/>
    <property type="match status" value="1"/>
</dbReference>
<evidence type="ECO:0000256" key="3">
    <source>
        <dbReference type="ARBA" id="ARBA00022505"/>
    </source>
</evidence>
<dbReference type="EMBL" id="CP000441">
    <property type="protein sequence ID" value="ABI89445.1"/>
    <property type="molecule type" value="Genomic_DNA"/>
</dbReference>
<dbReference type="Gene3D" id="3.40.228.10">
    <property type="entry name" value="Dimethylsulfoxide Reductase, domain 2"/>
    <property type="match status" value="1"/>
</dbReference>
<reference evidence="9" key="1">
    <citation type="submission" date="2006-08" db="EMBL/GenBank/DDBJ databases">
        <title>Complete sequence of Chromosome 2 of Burkholderia cepacia AMMD.</title>
        <authorList>
            <consortium name="US DOE Joint Genome Institute"/>
            <person name="Copeland A."/>
            <person name="Lucas S."/>
            <person name="Lapidus A."/>
            <person name="Barry K."/>
            <person name="Detter J.C."/>
            <person name="Glavina del Rio T."/>
            <person name="Hammon N."/>
            <person name="Israni S."/>
            <person name="Pitluck S."/>
            <person name="Bruce D."/>
            <person name="Chain P."/>
            <person name="Malfatti S."/>
            <person name="Shin M."/>
            <person name="Vergez L."/>
            <person name="Schmutz J."/>
            <person name="Larimer F."/>
            <person name="Land M."/>
            <person name="Hauser L."/>
            <person name="Kyrpides N."/>
            <person name="Kim E."/>
            <person name="Parke J."/>
            <person name="Coenye T."/>
            <person name="Konstantinidis K."/>
            <person name="Ramette A."/>
            <person name="Tiedje J."/>
            <person name="Richardson P."/>
        </authorList>
    </citation>
    <scope>NUCLEOTIDE SEQUENCE</scope>
    <source>
        <strain evidence="9">AMMD</strain>
    </source>
</reference>
<accession>Q0B8S8</accession>
<dbReference type="GO" id="GO:0030151">
    <property type="term" value="F:molybdenum ion binding"/>
    <property type="evidence" value="ECO:0007669"/>
    <property type="project" value="TreeGrafter"/>
</dbReference>
<dbReference type="PANTHER" id="PTHR43742">
    <property type="entry name" value="TRIMETHYLAMINE-N-OXIDE REDUCTASE"/>
    <property type="match status" value="1"/>
</dbReference>
<keyword evidence="10" id="KW-1185">Reference proteome</keyword>
<evidence type="ECO:0000259" key="8">
    <source>
        <dbReference type="Pfam" id="PF18364"/>
    </source>
</evidence>
<evidence type="ECO:0000313" key="10">
    <source>
        <dbReference type="Proteomes" id="UP000000662"/>
    </source>
</evidence>
<dbReference type="Gene3D" id="2.40.40.20">
    <property type="match status" value="1"/>
</dbReference>
<proteinExistence type="inferred from homology"/>
<evidence type="ECO:0000256" key="4">
    <source>
        <dbReference type="ARBA" id="ARBA00022723"/>
    </source>
</evidence>
<dbReference type="CDD" id="cd02793">
    <property type="entry name" value="MopB_CT_DMSOR-BSOR-TMAOR"/>
    <property type="match status" value="1"/>
</dbReference>
<protein>
    <submittedName>
        <fullName evidence="9">Molybdopterin oxidoreductase</fullName>
    </submittedName>
</protein>
<dbReference type="InterPro" id="IPR041954">
    <property type="entry name" value="CT_DMSOR/BSOR/TMAOR"/>
</dbReference>
<evidence type="ECO:0000259" key="7">
    <source>
        <dbReference type="Pfam" id="PF01568"/>
    </source>
</evidence>
<dbReference type="GO" id="GO:0009055">
    <property type="term" value="F:electron transfer activity"/>
    <property type="evidence" value="ECO:0007669"/>
    <property type="project" value="TreeGrafter"/>
</dbReference>
<gene>
    <name evidence="9" type="ordered locus">Bamb_3891</name>
</gene>
<dbReference type="GO" id="GO:0016491">
    <property type="term" value="F:oxidoreductase activity"/>
    <property type="evidence" value="ECO:0007669"/>
    <property type="project" value="UniProtKB-KW"/>
</dbReference>
<feature type="domain" description="Molybdopterin oxidoreductase" evidence="6">
    <location>
        <begin position="53"/>
        <end position="506"/>
    </location>
</feature>